<keyword evidence="3 6" id="KW-0812">Transmembrane</keyword>
<comment type="caution">
    <text evidence="6">Lacks conserved residue(s) required for the propagation of feature annotation.</text>
</comment>
<accession>A0A8T2RAX7</accession>
<feature type="transmembrane region" description="Helical" evidence="6">
    <location>
        <begin position="201"/>
        <end position="221"/>
    </location>
</feature>
<dbReference type="GO" id="GO:1990961">
    <property type="term" value="P:xenobiotic detoxification by transmembrane export across the plasma membrane"/>
    <property type="evidence" value="ECO:0007669"/>
    <property type="project" value="InterPro"/>
</dbReference>
<protein>
    <recommendedName>
        <fullName evidence="6">Protein DETOXIFICATION</fullName>
    </recommendedName>
    <alternativeName>
        <fullName evidence="6">Multidrug and toxic compound extrusion protein</fullName>
    </alternativeName>
</protein>
<gene>
    <name evidence="8" type="ORF">KP509_28G031300</name>
</gene>
<comment type="caution">
    <text evidence="8">The sequence shown here is derived from an EMBL/GenBank/DDBJ whole genome shotgun (WGS) entry which is preliminary data.</text>
</comment>
<evidence type="ECO:0000256" key="6">
    <source>
        <dbReference type="RuleBase" id="RU004914"/>
    </source>
</evidence>
<reference evidence="8" key="1">
    <citation type="submission" date="2021-08" db="EMBL/GenBank/DDBJ databases">
        <title>WGS assembly of Ceratopteris richardii.</title>
        <authorList>
            <person name="Marchant D.B."/>
            <person name="Chen G."/>
            <person name="Jenkins J."/>
            <person name="Shu S."/>
            <person name="Leebens-Mack J."/>
            <person name="Grimwood J."/>
            <person name="Schmutz J."/>
            <person name="Soltis P."/>
            <person name="Soltis D."/>
            <person name="Chen Z.-H."/>
        </authorList>
    </citation>
    <scope>NUCLEOTIDE SEQUENCE</scope>
    <source>
        <strain evidence="8">Whitten #5841</strain>
        <tissue evidence="8">Leaf</tissue>
    </source>
</reference>
<evidence type="ECO:0000313" key="9">
    <source>
        <dbReference type="Proteomes" id="UP000825935"/>
    </source>
</evidence>
<dbReference type="NCBIfam" id="TIGR00797">
    <property type="entry name" value="matE"/>
    <property type="match status" value="1"/>
</dbReference>
<dbReference type="PANTHER" id="PTHR11206">
    <property type="entry name" value="MULTIDRUG RESISTANCE PROTEIN"/>
    <property type="match status" value="1"/>
</dbReference>
<evidence type="ECO:0000256" key="5">
    <source>
        <dbReference type="ARBA" id="ARBA00023136"/>
    </source>
</evidence>
<evidence type="ECO:0000256" key="4">
    <source>
        <dbReference type="ARBA" id="ARBA00022989"/>
    </source>
</evidence>
<proteinExistence type="inferred from homology"/>
<dbReference type="Pfam" id="PF01554">
    <property type="entry name" value="MatE"/>
    <property type="match status" value="2"/>
</dbReference>
<dbReference type="EMBL" id="CM035433">
    <property type="protein sequence ID" value="KAH7293570.1"/>
    <property type="molecule type" value="Genomic_DNA"/>
</dbReference>
<comment type="subcellular location">
    <subcellularLocation>
        <location evidence="1">Membrane</location>
        <topology evidence="1">Multi-pass membrane protein</topology>
    </subcellularLocation>
</comment>
<feature type="transmembrane region" description="Helical" evidence="6">
    <location>
        <begin position="128"/>
        <end position="151"/>
    </location>
</feature>
<dbReference type="EMBL" id="CM035433">
    <property type="protein sequence ID" value="KAH7293568.1"/>
    <property type="molecule type" value="Genomic_DNA"/>
</dbReference>
<feature type="transmembrane region" description="Helical" evidence="6">
    <location>
        <begin position="58"/>
        <end position="77"/>
    </location>
</feature>
<feature type="transmembrane region" description="Helical" evidence="6">
    <location>
        <begin position="422"/>
        <end position="447"/>
    </location>
</feature>
<dbReference type="Proteomes" id="UP000825935">
    <property type="component" value="Chromosome 28"/>
</dbReference>
<keyword evidence="5 6" id="KW-0472">Membrane</keyword>
<dbReference type="OMA" id="LCETCIF"/>
<feature type="transmembrane region" description="Helical" evidence="6">
    <location>
        <begin position="352"/>
        <end position="374"/>
    </location>
</feature>
<sequence>MSEDPVFSHPQGDDKSSKEHYELEGKSEGFVKGDGVSALNWVSFFDELKLQCQLAGPLVINSFLQVASIQLISLIFVGHVGELALASSSLAISLANVSGMCIMMGMAGGLETLCGQAFGAKQYQLVGLYLQTGLIILNAMAVVLSFVYIYMGDILVAFGQDKQISQEAGKYARVLIPTLFAQASLQPLIRFLQVQHLVLPMLLFSGMATICHVLFCWVFVYKTSLGFIGAAASTSICNWINVILLYAYIMFSPSCSKSRVPLSLQSLKYTYEFSKLAIPSAAMTCLEWWCYETLVLLSGLLPNPELQTSSLSACLNLANLVFQIPFGLAATVSTRVSTELGAGHPQRAYQSVLVVVTITEAEALIISILVLSFHNVLGYIFSGEREVIEVVAKLLQLLAVSSFLDSNQAILSGVARGCGWQLLGALVNLSAFYIVALPVGACLGFLTPLEARGLWIGVICGPVVQIIFLGFMTWIAKWDKEAEKAKQRAQSDDSTRTPLLN</sequence>
<keyword evidence="9" id="KW-1185">Reference proteome</keyword>
<feature type="transmembrane region" description="Helical" evidence="6">
    <location>
        <begin position="227"/>
        <end position="249"/>
    </location>
</feature>
<feature type="transmembrane region" description="Helical" evidence="6">
    <location>
        <begin position="453"/>
        <end position="476"/>
    </location>
</feature>
<evidence type="ECO:0000256" key="7">
    <source>
        <dbReference type="SAM" id="MobiDB-lite"/>
    </source>
</evidence>
<feature type="transmembrane region" description="Helical" evidence="6">
    <location>
        <begin position="83"/>
        <end position="107"/>
    </location>
</feature>
<feature type="region of interest" description="Disordered" evidence="7">
    <location>
        <begin position="1"/>
        <end position="20"/>
    </location>
</feature>
<dbReference type="InterPro" id="IPR002528">
    <property type="entry name" value="MATE_fam"/>
</dbReference>
<dbReference type="OrthoDB" id="2126698at2759"/>
<dbReference type="GO" id="GO:0042910">
    <property type="term" value="F:xenobiotic transmembrane transporter activity"/>
    <property type="evidence" value="ECO:0007669"/>
    <property type="project" value="InterPro"/>
</dbReference>
<evidence type="ECO:0000256" key="3">
    <source>
        <dbReference type="ARBA" id="ARBA00022692"/>
    </source>
</evidence>
<dbReference type="GO" id="GO:0015297">
    <property type="term" value="F:antiporter activity"/>
    <property type="evidence" value="ECO:0007669"/>
    <property type="project" value="InterPro"/>
</dbReference>
<organism evidence="8 9">
    <name type="scientific">Ceratopteris richardii</name>
    <name type="common">Triangle waterfern</name>
    <dbReference type="NCBI Taxonomy" id="49495"/>
    <lineage>
        <taxon>Eukaryota</taxon>
        <taxon>Viridiplantae</taxon>
        <taxon>Streptophyta</taxon>
        <taxon>Embryophyta</taxon>
        <taxon>Tracheophyta</taxon>
        <taxon>Polypodiopsida</taxon>
        <taxon>Polypodiidae</taxon>
        <taxon>Polypodiales</taxon>
        <taxon>Pteridineae</taxon>
        <taxon>Pteridaceae</taxon>
        <taxon>Parkerioideae</taxon>
        <taxon>Ceratopteris</taxon>
    </lineage>
</organism>
<evidence type="ECO:0000256" key="1">
    <source>
        <dbReference type="ARBA" id="ARBA00004141"/>
    </source>
</evidence>
<comment type="similarity">
    <text evidence="2 6">Belongs to the multi antimicrobial extrusion (MATE) (TC 2.A.66.1) family.</text>
</comment>
<dbReference type="InterPro" id="IPR045069">
    <property type="entry name" value="MATE_euk"/>
</dbReference>
<keyword evidence="4 6" id="KW-1133">Transmembrane helix</keyword>
<evidence type="ECO:0000256" key="2">
    <source>
        <dbReference type="ARBA" id="ARBA00010199"/>
    </source>
</evidence>
<dbReference type="EMBL" id="CM035433">
    <property type="protein sequence ID" value="KAH7293569.1"/>
    <property type="molecule type" value="Genomic_DNA"/>
</dbReference>
<dbReference type="GO" id="GO:0016020">
    <property type="term" value="C:membrane"/>
    <property type="evidence" value="ECO:0007669"/>
    <property type="project" value="UniProtKB-SubCell"/>
</dbReference>
<dbReference type="EMBL" id="CM035433">
    <property type="protein sequence ID" value="KAH7293567.1"/>
    <property type="molecule type" value="Genomic_DNA"/>
</dbReference>
<evidence type="ECO:0000313" key="8">
    <source>
        <dbReference type="EMBL" id="KAH7293569.1"/>
    </source>
</evidence>
<dbReference type="CDD" id="cd13132">
    <property type="entry name" value="MATE_eukaryotic"/>
    <property type="match status" value="1"/>
</dbReference>
<feature type="compositionally biased region" description="Basic and acidic residues" evidence="7">
    <location>
        <begin position="11"/>
        <end position="20"/>
    </location>
</feature>
<name>A0A8T2RAX7_CERRI</name>
<dbReference type="AlphaFoldDB" id="A0A8T2RAX7"/>